<feature type="compositionally biased region" description="Low complexity" evidence="1">
    <location>
        <begin position="19"/>
        <end position="29"/>
    </location>
</feature>
<evidence type="ECO:0000313" key="3">
    <source>
        <dbReference type="Proteomes" id="UP001370758"/>
    </source>
</evidence>
<proteinExistence type="predicted"/>
<sequence>MAGGFDWKTRILLPDSDAEASTSTSISASPQQPNDNAQGRPIEKISGKKIARVREALRVPEDTLDGEHVKMQYPDWPTTKSAKDVWGTVLRVLKEVVNKYAEDVMINGRVHKWGANNSYDFNSQDYDLQVDAIAEAYAALSKEEDIVFIVERLKRCEENWALKILLTTRGDALKRRKKKGSEGPATVVLGLLDFASIG</sequence>
<dbReference type="AlphaFoldDB" id="A0AAV9VQX0"/>
<gene>
    <name evidence="2" type="ORF">TWF481_002683</name>
</gene>
<comment type="caution">
    <text evidence="2">The sequence shown here is derived from an EMBL/GenBank/DDBJ whole genome shotgun (WGS) entry which is preliminary data.</text>
</comment>
<accession>A0AAV9VQX0</accession>
<evidence type="ECO:0000313" key="2">
    <source>
        <dbReference type="EMBL" id="KAK6495635.1"/>
    </source>
</evidence>
<protein>
    <submittedName>
        <fullName evidence="2">Uncharacterized protein</fullName>
    </submittedName>
</protein>
<dbReference type="Proteomes" id="UP001370758">
    <property type="component" value="Unassembled WGS sequence"/>
</dbReference>
<organism evidence="2 3">
    <name type="scientific">Arthrobotrys musiformis</name>
    <dbReference type="NCBI Taxonomy" id="47236"/>
    <lineage>
        <taxon>Eukaryota</taxon>
        <taxon>Fungi</taxon>
        <taxon>Dikarya</taxon>
        <taxon>Ascomycota</taxon>
        <taxon>Pezizomycotina</taxon>
        <taxon>Orbiliomycetes</taxon>
        <taxon>Orbiliales</taxon>
        <taxon>Orbiliaceae</taxon>
        <taxon>Arthrobotrys</taxon>
    </lineage>
</organism>
<keyword evidence="3" id="KW-1185">Reference proteome</keyword>
<feature type="region of interest" description="Disordered" evidence="1">
    <location>
        <begin position="16"/>
        <end position="44"/>
    </location>
</feature>
<evidence type="ECO:0000256" key="1">
    <source>
        <dbReference type="SAM" id="MobiDB-lite"/>
    </source>
</evidence>
<name>A0AAV9VQX0_9PEZI</name>
<reference evidence="2 3" key="1">
    <citation type="submission" date="2023-08" db="EMBL/GenBank/DDBJ databases">
        <authorList>
            <person name="Palmer J.M."/>
        </authorList>
    </citation>
    <scope>NUCLEOTIDE SEQUENCE [LARGE SCALE GENOMIC DNA]</scope>
    <source>
        <strain evidence="2 3">TWF481</strain>
    </source>
</reference>
<dbReference type="EMBL" id="JAVHJL010000012">
    <property type="protein sequence ID" value="KAK6495635.1"/>
    <property type="molecule type" value="Genomic_DNA"/>
</dbReference>